<dbReference type="InterPro" id="IPR001680">
    <property type="entry name" value="WD40_rpt"/>
</dbReference>
<dbReference type="PROSITE" id="PS00678">
    <property type="entry name" value="WD_REPEATS_1"/>
    <property type="match status" value="1"/>
</dbReference>
<dbReference type="PANTHER" id="PTHR44566:SF1">
    <property type="entry name" value="WD REPEAT-CONTAINING PROTEIN 25"/>
    <property type="match status" value="1"/>
</dbReference>
<feature type="region of interest" description="Disordered" evidence="4">
    <location>
        <begin position="60"/>
        <end position="158"/>
    </location>
</feature>
<dbReference type="InterPro" id="IPR036322">
    <property type="entry name" value="WD40_repeat_dom_sf"/>
</dbReference>
<dbReference type="PANTHER" id="PTHR44566">
    <property type="entry name" value="TRANSDUCIN/WD40 REPEAT-LIKE SUPERFAMILY PROTEIN"/>
    <property type="match status" value="1"/>
</dbReference>
<feature type="compositionally biased region" description="Basic and acidic residues" evidence="4">
    <location>
        <begin position="136"/>
        <end position="149"/>
    </location>
</feature>
<keyword evidence="6" id="KW-1185">Reference proteome</keyword>
<proteinExistence type="predicted"/>
<sequence length="845" mass="94476">MDFLRSAYSTDDEEDEKPVIPLRKRSRPENAPLQNKPLPKFRPDFSPKLQREALIPGRYVSKRERAISSASAPTVSDPIPSSMVVTSPVRIDSKVVDDDSETESSTEGEVGETSVEEDDDEEEEEEVEESIQYISESKRESGSSTKESEIPDESFAESAPWGPETLVHVPLCNSSVGLAFLESLTLPPYCPSSSQYLCKPFHVPVDDLSTILGDFREEFSIGVSVAVQTDSDLSFKVVPSMVKVRDFWIRREFAPILRSILTRYGDVCACSRLRSTSMKSYYLESLCEVISSMQWKTLHSMVRDDLMEWGSILEDAFDMGVMVSWLVERVEELSSALDVSERLHEVNIEGEETDSALSAVQEAKGAVEFEIAEKQREWDLLATLVRPAGTAVPLAVVVAPPSPQRPRCSPPPATAAAPSSPASSLVQWRLANLKGFEFSVRQWNSTTEPFRFCLSRVLGDRLYALFSLLVSWFTWHGDCPPCNGSSAFLKTSIDTPHIHLHVLNNFVGSISDSDLPYDILLSLRRQAKGHIQLGRIPERLSVVLNSHTKAVNAIQWSPTHAHLLASAGMDHTVCIWNVWSRDQKKARVLNYHNAAVKDVRWSQQGLFLLSCGYDCSSRLIDVEKGIETQIFKEDQVMGVIKFHPDNSNLFLSGGSKGLLRVWDIRVGKVVQEYIRGLGPILDVDFSVDAKYFISSSDVSRSNVSENSIIVWDVSRQVPLSNQVYVEAYTCPCVRYHPFDPSFVAQSNGNYIAIFSSTPPFKLDKYKRYENHRVSGFPIKCSFSLDGGRLASGSSDGCIYFYNNRSSELLRKVKAYEQPCIDVAFHPLMPNVIASCSWNGDVSVFE</sequence>
<dbReference type="Pfam" id="PF00400">
    <property type="entry name" value="WD40"/>
    <property type="match status" value="4"/>
</dbReference>
<dbReference type="Pfam" id="PF05278">
    <property type="entry name" value="PEARLI-4"/>
    <property type="match status" value="1"/>
</dbReference>
<dbReference type="InterPro" id="IPR053053">
    <property type="entry name" value="WD_repeat_protein"/>
</dbReference>
<dbReference type="InterPro" id="IPR007942">
    <property type="entry name" value="PLipase-like"/>
</dbReference>
<accession>A0A834YQQ5</accession>
<dbReference type="SUPFAM" id="SSF50978">
    <property type="entry name" value="WD40 repeat-like"/>
    <property type="match status" value="1"/>
</dbReference>
<evidence type="ECO:0000256" key="3">
    <source>
        <dbReference type="PROSITE-ProRule" id="PRU00221"/>
    </source>
</evidence>
<feature type="compositionally biased region" description="Pro residues" evidence="4">
    <location>
        <begin position="401"/>
        <end position="413"/>
    </location>
</feature>
<comment type="caution">
    <text evidence="5">The sequence shown here is derived from an EMBL/GenBank/DDBJ whole genome shotgun (WGS) entry which is preliminary data.</text>
</comment>
<organism evidence="5 6">
    <name type="scientific">Tetracentron sinense</name>
    <name type="common">Spur-leaf</name>
    <dbReference type="NCBI Taxonomy" id="13715"/>
    <lineage>
        <taxon>Eukaryota</taxon>
        <taxon>Viridiplantae</taxon>
        <taxon>Streptophyta</taxon>
        <taxon>Embryophyta</taxon>
        <taxon>Tracheophyta</taxon>
        <taxon>Spermatophyta</taxon>
        <taxon>Magnoliopsida</taxon>
        <taxon>Trochodendrales</taxon>
        <taxon>Trochodendraceae</taxon>
        <taxon>Tetracentron</taxon>
    </lineage>
</organism>
<dbReference type="PROSITE" id="PS50294">
    <property type="entry name" value="WD_REPEATS_REGION"/>
    <property type="match status" value="1"/>
</dbReference>
<gene>
    <name evidence="5" type="ORF">HHK36_023745</name>
</gene>
<keyword evidence="1 3" id="KW-0853">WD repeat</keyword>
<evidence type="ECO:0000256" key="2">
    <source>
        <dbReference type="ARBA" id="ARBA00022737"/>
    </source>
</evidence>
<dbReference type="PROSITE" id="PS50082">
    <property type="entry name" value="WD_REPEATS_2"/>
    <property type="match status" value="2"/>
</dbReference>
<reference evidence="5 6" key="1">
    <citation type="submission" date="2020-04" db="EMBL/GenBank/DDBJ databases">
        <title>Plant Genome Project.</title>
        <authorList>
            <person name="Zhang R.-G."/>
        </authorList>
    </citation>
    <scope>NUCLEOTIDE SEQUENCE [LARGE SCALE GENOMIC DNA]</scope>
    <source>
        <strain evidence="5">YNK0</strain>
        <tissue evidence="5">Leaf</tissue>
    </source>
</reference>
<dbReference type="InterPro" id="IPR015943">
    <property type="entry name" value="WD40/YVTN_repeat-like_dom_sf"/>
</dbReference>
<dbReference type="AlphaFoldDB" id="A0A834YQQ5"/>
<dbReference type="Proteomes" id="UP000655225">
    <property type="component" value="Unassembled WGS sequence"/>
</dbReference>
<dbReference type="InterPro" id="IPR019775">
    <property type="entry name" value="WD40_repeat_CS"/>
</dbReference>
<evidence type="ECO:0000313" key="5">
    <source>
        <dbReference type="EMBL" id="KAF8391440.1"/>
    </source>
</evidence>
<feature type="region of interest" description="Disordered" evidence="4">
    <location>
        <begin position="1"/>
        <end position="47"/>
    </location>
</feature>
<feature type="compositionally biased region" description="Acidic residues" evidence="4">
    <location>
        <begin position="98"/>
        <end position="129"/>
    </location>
</feature>
<dbReference type="Gene3D" id="2.130.10.10">
    <property type="entry name" value="YVTN repeat-like/Quinoprotein amine dehydrogenase"/>
    <property type="match status" value="1"/>
</dbReference>
<feature type="repeat" description="WD" evidence="3">
    <location>
        <begin position="640"/>
        <end position="672"/>
    </location>
</feature>
<name>A0A834YQQ5_TETSI</name>
<feature type="repeat" description="WD" evidence="3">
    <location>
        <begin position="544"/>
        <end position="586"/>
    </location>
</feature>
<feature type="region of interest" description="Disordered" evidence="4">
    <location>
        <begin position="401"/>
        <end position="420"/>
    </location>
</feature>
<evidence type="ECO:0000256" key="4">
    <source>
        <dbReference type="SAM" id="MobiDB-lite"/>
    </source>
</evidence>
<dbReference type="OrthoDB" id="256303at2759"/>
<protein>
    <submittedName>
        <fullName evidence="5">Uncharacterized protein</fullName>
    </submittedName>
</protein>
<dbReference type="SMART" id="SM00320">
    <property type="entry name" value="WD40"/>
    <property type="match status" value="6"/>
</dbReference>
<dbReference type="EMBL" id="JABCRI010000017">
    <property type="protein sequence ID" value="KAF8391440.1"/>
    <property type="molecule type" value="Genomic_DNA"/>
</dbReference>
<evidence type="ECO:0000256" key="1">
    <source>
        <dbReference type="ARBA" id="ARBA00022574"/>
    </source>
</evidence>
<keyword evidence="2" id="KW-0677">Repeat</keyword>
<evidence type="ECO:0000313" key="6">
    <source>
        <dbReference type="Proteomes" id="UP000655225"/>
    </source>
</evidence>